<evidence type="ECO:0000259" key="3">
    <source>
        <dbReference type="Pfam" id="PF00496"/>
    </source>
</evidence>
<organism evidence="4 5">
    <name type="scientific">Actinomadura macrotermitis</name>
    <dbReference type="NCBI Taxonomy" id="2585200"/>
    <lineage>
        <taxon>Bacteria</taxon>
        <taxon>Bacillati</taxon>
        <taxon>Actinomycetota</taxon>
        <taxon>Actinomycetes</taxon>
        <taxon>Streptosporangiales</taxon>
        <taxon>Thermomonosporaceae</taxon>
        <taxon>Actinomadura</taxon>
    </lineage>
</organism>
<dbReference type="PROSITE" id="PS51257">
    <property type="entry name" value="PROKAR_LIPOPROTEIN"/>
    <property type="match status" value="1"/>
</dbReference>
<dbReference type="InterPro" id="IPR039424">
    <property type="entry name" value="SBP_5"/>
</dbReference>
<dbReference type="Proteomes" id="UP000487268">
    <property type="component" value="Unassembled WGS sequence"/>
</dbReference>
<dbReference type="AlphaFoldDB" id="A0A7K0BNC3"/>
<dbReference type="InterPro" id="IPR030678">
    <property type="entry name" value="Peptide/Ni-bd"/>
</dbReference>
<dbReference type="GO" id="GO:0042597">
    <property type="term" value="C:periplasmic space"/>
    <property type="evidence" value="ECO:0007669"/>
    <property type="project" value="UniProtKB-ARBA"/>
</dbReference>
<feature type="domain" description="Solute-binding protein family 5" evidence="3">
    <location>
        <begin position="76"/>
        <end position="406"/>
    </location>
</feature>
<dbReference type="GO" id="GO:0015833">
    <property type="term" value="P:peptide transport"/>
    <property type="evidence" value="ECO:0007669"/>
    <property type="project" value="TreeGrafter"/>
</dbReference>
<dbReference type="GO" id="GO:0043190">
    <property type="term" value="C:ATP-binding cassette (ABC) transporter complex"/>
    <property type="evidence" value="ECO:0007669"/>
    <property type="project" value="InterPro"/>
</dbReference>
<dbReference type="Gene3D" id="3.40.190.10">
    <property type="entry name" value="Periplasmic binding protein-like II"/>
    <property type="match status" value="1"/>
</dbReference>
<proteinExistence type="predicted"/>
<sequence length="497" mass="52865">MRHLALAAMLALLTGAAGCASSSSAAGGADASKLAIGATAEPQTLDLTTTPDAAITQALLGNVYEGLVALDENGAVQPRLATSWDVSPDRKVYTFHLRPGVKFSDGRALTADDVVFSFDRVIAPGSKHPHKAAFAPVQKVTAKDPATVEVRLKTPSNGWLFSLTGGVGAILDKDAVANLATKPVGTGPFTFGTWTRGSAITLDRNDAYWGAKAKVKQATFRYYTDPNALNNALLAGDVDVISNVQAPQSLAQFKDPARFQIINGTTNGEVVLALNNGRGPLKDKRVRQAVNYAIDRAALVKTAWAGYGTLIGSMVPPTDPWYEDLANRYPYDPAKAKALVAEAGATGAELQLKLPTLPYATAAGQFVAAQLQQAGLKVKTTQLEFPGRWLDTVYTKGDYDLSIVAHVEPRDIVKYGDPSYYWHYDNPAVKALLARADEGTPEQQTAALKQVARTLSDDAASDWLFLLPNLQVVAKGVTGLPKNAVSQGYELARVGKS</sequence>
<accession>A0A7K0BNC3</accession>
<dbReference type="PIRSF" id="PIRSF002741">
    <property type="entry name" value="MppA"/>
    <property type="match status" value="1"/>
</dbReference>
<dbReference type="PANTHER" id="PTHR30290:SF38">
    <property type="entry name" value="D,D-DIPEPTIDE-BINDING PERIPLASMIC PROTEIN DDPA-RELATED"/>
    <property type="match status" value="1"/>
</dbReference>
<dbReference type="CDD" id="cd08494">
    <property type="entry name" value="PBP2_NikA_DppA_OppA_like_6"/>
    <property type="match status" value="1"/>
</dbReference>
<dbReference type="InterPro" id="IPR000914">
    <property type="entry name" value="SBP_5_dom"/>
</dbReference>
<dbReference type="EMBL" id="WEGH01000001">
    <property type="protein sequence ID" value="MQY02689.1"/>
    <property type="molecule type" value="Genomic_DNA"/>
</dbReference>
<gene>
    <name evidence="4" type="primary">sgrR</name>
    <name evidence="4" type="ORF">ACRB68_07220</name>
</gene>
<reference evidence="4 5" key="1">
    <citation type="submission" date="2019-10" db="EMBL/GenBank/DDBJ databases">
        <title>Actinomadura rubteroloni sp. nov. and Actinomadura macrotermitis sp. nov., isolated from the gut of fungus growing-termite Macrotermes natalensis.</title>
        <authorList>
            <person name="Benndorf R."/>
            <person name="Martin K."/>
            <person name="Kuefner M."/>
            <person name="De Beer W."/>
            <person name="Kaster A.-K."/>
            <person name="Vollmers J."/>
            <person name="Poulsen M."/>
            <person name="Beemelmanns C."/>
        </authorList>
    </citation>
    <scope>NUCLEOTIDE SEQUENCE [LARGE SCALE GENOMIC DNA]</scope>
    <source>
        <strain evidence="4 5">RB68</strain>
    </source>
</reference>
<dbReference type="GO" id="GO:1904680">
    <property type="term" value="F:peptide transmembrane transporter activity"/>
    <property type="evidence" value="ECO:0007669"/>
    <property type="project" value="TreeGrafter"/>
</dbReference>
<feature type="signal peptide" evidence="2">
    <location>
        <begin position="1"/>
        <end position="25"/>
    </location>
</feature>
<evidence type="ECO:0000256" key="1">
    <source>
        <dbReference type="ARBA" id="ARBA00022729"/>
    </source>
</evidence>
<feature type="chain" id="PRO_5029442391" evidence="2">
    <location>
        <begin position="26"/>
        <end position="497"/>
    </location>
</feature>
<dbReference type="PANTHER" id="PTHR30290">
    <property type="entry name" value="PERIPLASMIC BINDING COMPONENT OF ABC TRANSPORTER"/>
    <property type="match status" value="1"/>
</dbReference>
<evidence type="ECO:0000313" key="5">
    <source>
        <dbReference type="Proteomes" id="UP000487268"/>
    </source>
</evidence>
<name>A0A7K0BNC3_9ACTN</name>
<protein>
    <submittedName>
        <fullName evidence="4">HTH-type transcriptional regulator SgrR</fullName>
    </submittedName>
</protein>
<evidence type="ECO:0000256" key="2">
    <source>
        <dbReference type="SAM" id="SignalP"/>
    </source>
</evidence>
<comment type="caution">
    <text evidence="4">The sequence shown here is derived from an EMBL/GenBank/DDBJ whole genome shotgun (WGS) entry which is preliminary data.</text>
</comment>
<keyword evidence="5" id="KW-1185">Reference proteome</keyword>
<dbReference type="SUPFAM" id="SSF53850">
    <property type="entry name" value="Periplasmic binding protein-like II"/>
    <property type="match status" value="1"/>
</dbReference>
<keyword evidence="1 2" id="KW-0732">Signal</keyword>
<dbReference type="Gene3D" id="3.10.105.10">
    <property type="entry name" value="Dipeptide-binding Protein, Domain 3"/>
    <property type="match status" value="1"/>
</dbReference>
<evidence type="ECO:0000313" key="4">
    <source>
        <dbReference type="EMBL" id="MQY02689.1"/>
    </source>
</evidence>
<dbReference type="Pfam" id="PF00496">
    <property type="entry name" value="SBP_bac_5"/>
    <property type="match status" value="1"/>
</dbReference>
<dbReference type="RefSeq" id="WP_207709564.1">
    <property type="nucleotide sequence ID" value="NZ_WEGH01000001.1"/>
</dbReference>